<evidence type="ECO:0000313" key="6">
    <source>
        <dbReference type="EMBL" id="GAA4566130.1"/>
    </source>
</evidence>
<evidence type="ECO:0000256" key="3">
    <source>
        <dbReference type="ARBA" id="ARBA00023004"/>
    </source>
</evidence>
<comment type="caution">
    <text evidence="6">The sequence shown here is derived from an EMBL/GenBank/DDBJ whole genome shotgun (WGS) entry which is preliminary data.</text>
</comment>
<dbReference type="Proteomes" id="UP001500307">
    <property type="component" value="Unassembled WGS sequence"/>
</dbReference>
<dbReference type="SUPFAM" id="SSF102114">
    <property type="entry name" value="Radical SAM enzymes"/>
    <property type="match status" value="1"/>
</dbReference>
<evidence type="ECO:0000259" key="5">
    <source>
        <dbReference type="PROSITE" id="PS51918"/>
    </source>
</evidence>
<evidence type="ECO:0000256" key="2">
    <source>
        <dbReference type="ARBA" id="ARBA00022723"/>
    </source>
</evidence>
<dbReference type="SFLD" id="SFLDG01386">
    <property type="entry name" value="main_SPASM_domain-containing"/>
    <property type="match status" value="1"/>
</dbReference>
<dbReference type="InterPro" id="IPR013785">
    <property type="entry name" value="Aldolase_TIM"/>
</dbReference>
<evidence type="ECO:0000313" key="7">
    <source>
        <dbReference type="Proteomes" id="UP001500307"/>
    </source>
</evidence>
<dbReference type="Gene3D" id="3.20.20.70">
    <property type="entry name" value="Aldolase class I"/>
    <property type="match status" value="1"/>
</dbReference>
<dbReference type="Pfam" id="PF04055">
    <property type="entry name" value="Radical_SAM"/>
    <property type="match status" value="1"/>
</dbReference>
<dbReference type="PANTHER" id="PTHR43273">
    <property type="entry name" value="ANAEROBIC SULFATASE-MATURATING ENZYME HOMOLOG ASLB-RELATED"/>
    <property type="match status" value="1"/>
</dbReference>
<name>A0ABP8SC13_9ACTN</name>
<evidence type="ECO:0000256" key="4">
    <source>
        <dbReference type="ARBA" id="ARBA00023014"/>
    </source>
</evidence>
<keyword evidence="3" id="KW-0408">Iron</keyword>
<feature type="domain" description="Radical SAM core" evidence="5">
    <location>
        <begin position="13"/>
        <end position="238"/>
    </location>
</feature>
<organism evidence="6 7">
    <name type="scientific">Micromonospora coerulea</name>
    <dbReference type="NCBI Taxonomy" id="47856"/>
    <lineage>
        <taxon>Bacteria</taxon>
        <taxon>Bacillati</taxon>
        <taxon>Actinomycetota</taxon>
        <taxon>Actinomycetes</taxon>
        <taxon>Micromonosporales</taxon>
        <taxon>Micromonosporaceae</taxon>
        <taxon>Micromonospora</taxon>
    </lineage>
</organism>
<keyword evidence="4" id="KW-0411">Iron-sulfur</keyword>
<reference evidence="7" key="1">
    <citation type="journal article" date="2019" name="Int. J. Syst. Evol. Microbiol.">
        <title>The Global Catalogue of Microorganisms (GCM) 10K type strain sequencing project: providing services to taxonomists for standard genome sequencing and annotation.</title>
        <authorList>
            <consortium name="The Broad Institute Genomics Platform"/>
            <consortium name="The Broad Institute Genome Sequencing Center for Infectious Disease"/>
            <person name="Wu L."/>
            <person name="Ma J."/>
        </authorList>
    </citation>
    <scope>NUCLEOTIDE SEQUENCE [LARGE SCALE GENOMIC DNA]</scope>
    <source>
        <strain evidence="7">JCM 3175</strain>
    </source>
</reference>
<dbReference type="SFLD" id="SFLDG01067">
    <property type="entry name" value="SPASM/twitch_domain_containing"/>
    <property type="match status" value="1"/>
</dbReference>
<dbReference type="InterPro" id="IPR023867">
    <property type="entry name" value="Sulphatase_maturase_rSAM"/>
</dbReference>
<dbReference type="SFLD" id="SFLDS00029">
    <property type="entry name" value="Radical_SAM"/>
    <property type="match status" value="1"/>
</dbReference>
<protein>
    <submittedName>
        <fullName evidence="6">GRRM system radical SAM/SPASM domain protein</fullName>
    </submittedName>
</protein>
<dbReference type="PROSITE" id="PS51918">
    <property type="entry name" value="RADICAL_SAM"/>
    <property type="match status" value="1"/>
</dbReference>
<accession>A0ABP8SC13</accession>
<dbReference type="InterPro" id="IPR058240">
    <property type="entry name" value="rSAM_sf"/>
</dbReference>
<proteinExistence type="predicted"/>
<dbReference type="InterPro" id="IPR007197">
    <property type="entry name" value="rSAM"/>
</dbReference>
<dbReference type="SFLD" id="SFLDG01072">
    <property type="entry name" value="dehydrogenase_like"/>
    <property type="match status" value="1"/>
</dbReference>
<keyword evidence="1" id="KW-0949">S-adenosyl-L-methionine</keyword>
<dbReference type="PANTHER" id="PTHR43273:SF8">
    <property type="entry name" value="RADICAL SAM DOMAIN PROTEIN"/>
    <property type="match status" value="1"/>
</dbReference>
<dbReference type="NCBIfam" id="NF041718">
    <property type="entry name" value="rSAM_phane_AMC"/>
    <property type="match status" value="1"/>
</dbReference>
<keyword evidence="7" id="KW-1185">Reference proteome</keyword>
<dbReference type="CDD" id="cd01335">
    <property type="entry name" value="Radical_SAM"/>
    <property type="match status" value="1"/>
</dbReference>
<dbReference type="EMBL" id="BAABGU010000006">
    <property type="protein sequence ID" value="GAA4566130.1"/>
    <property type="molecule type" value="Genomic_DNA"/>
</dbReference>
<evidence type="ECO:0000256" key="1">
    <source>
        <dbReference type="ARBA" id="ARBA00022691"/>
    </source>
</evidence>
<sequence>MAARTHTGMRGIAAVPSYVVMQPTTLCNLDCAYCYLPMRAADRRMPVAVAEAVAASVNPWATAGRFSVVWHGGEPLAAGRDHLAALLAPFGPEVEHHVQTNATLIDDAWCAFFAERDIRVSVSVDGPRERNGERVTRGGRPAYDRIVAGVAALRRHGLPFSALAVVSRPGPGLATELYDYFLDLGCDVLGVNIEETEGVNTRTNARDAGAVTAFWAELVGAWRREPRIHLREVEWSLRYAGAVLDGTADGLLPRRLDPIPTVAHDGSVVVLSPELAGFTDPRYGDFSSGNVLATPLAEILAEAGRTPWVDEFLTGVEACRSSCPYFGFCGGGHAANRYFELGRFDGTETEHCRNSKIRLLEGVLEHARDNQSPAA</sequence>
<gene>
    <name evidence="6" type="primary">grrM</name>
    <name evidence="6" type="ORF">GCM10023176_15670</name>
</gene>
<keyword evidence="2" id="KW-0479">Metal-binding</keyword>